<evidence type="ECO:0000313" key="2">
    <source>
        <dbReference type="Proteomes" id="UP000218164"/>
    </source>
</evidence>
<dbReference type="AlphaFoldDB" id="A0A2A2HSS9"/>
<organism evidence="1 2">
    <name type="scientific">Methanosarcina spelaei</name>
    <dbReference type="NCBI Taxonomy" id="1036679"/>
    <lineage>
        <taxon>Archaea</taxon>
        <taxon>Methanobacteriati</taxon>
        <taxon>Methanobacteriota</taxon>
        <taxon>Stenosarchaea group</taxon>
        <taxon>Methanomicrobia</taxon>
        <taxon>Methanosarcinales</taxon>
        <taxon>Methanosarcinaceae</taxon>
        <taxon>Methanosarcina</taxon>
    </lineage>
</organism>
<name>A0A2A2HSS9_9EURY</name>
<protein>
    <submittedName>
        <fullName evidence="1">Uncharacterized protein</fullName>
    </submittedName>
</protein>
<dbReference type="RefSeq" id="WP_095644677.1">
    <property type="nucleotide sequence ID" value="NZ_LMVP01000246.1"/>
</dbReference>
<accession>A0A2A2HSS9</accession>
<sequence length="91" mass="10522">MDIISELNLQSYKTYFQRAWKSGHTRYVNLGQGHPLYLLKLPETKIIRDMETAISSLSGVQAEIAIRTLRKEIGITKVLKGRMFAWQEINI</sequence>
<gene>
    <name evidence="1" type="ORF">ASJ81_06705</name>
</gene>
<proteinExistence type="predicted"/>
<reference evidence="1 2" key="1">
    <citation type="journal article" date="2017" name="BMC Genomics">
        <title>Genomic analysis of methanogenic archaea reveals a shift towards energy conservation.</title>
        <authorList>
            <person name="Gilmore S.P."/>
            <person name="Henske J.K."/>
            <person name="Sexton J.A."/>
            <person name="Solomon K.V."/>
            <person name="Seppala S."/>
            <person name="Yoo J.I."/>
            <person name="Huyett L.M."/>
            <person name="Pressman A."/>
            <person name="Cogan J.Z."/>
            <person name="Kivenson V."/>
            <person name="Peng X."/>
            <person name="Tan Y."/>
            <person name="Valentine D.L."/>
            <person name="O'Malley M.A."/>
        </authorList>
    </citation>
    <scope>NUCLEOTIDE SEQUENCE [LARGE SCALE GENOMIC DNA]</scope>
    <source>
        <strain evidence="1 2">MC-15</strain>
    </source>
</reference>
<dbReference type="Proteomes" id="UP000218164">
    <property type="component" value="Unassembled WGS sequence"/>
</dbReference>
<dbReference type="OrthoDB" id="137403at2157"/>
<keyword evidence="2" id="KW-1185">Reference proteome</keyword>
<evidence type="ECO:0000313" key="1">
    <source>
        <dbReference type="EMBL" id="PAV12442.1"/>
    </source>
</evidence>
<dbReference type="EMBL" id="LMVP01000246">
    <property type="protein sequence ID" value="PAV12442.1"/>
    <property type="molecule type" value="Genomic_DNA"/>
</dbReference>
<comment type="caution">
    <text evidence="1">The sequence shown here is derived from an EMBL/GenBank/DDBJ whole genome shotgun (WGS) entry which is preliminary data.</text>
</comment>